<dbReference type="InterPro" id="IPR036412">
    <property type="entry name" value="HAD-like_sf"/>
</dbReference>
<dbReference type="PANTHER" id="PTHR10000:SF23">
    <property type="entry name" value="5-AMINO-6-(5-PHOSPHO-D-RIBITYLAMINO)URACIL PHOSPHATASE YITU"/>
    <property type="match status" value="1"/>
</dbReference>
<dbReference type="AlphaFoldDB" id="A0A0R1WKT7"/>
<keyword evidence="1" id="KW-0378">Hydrolase</keyword>
<dbReference type="CDD" id="cd07516">
    <property type="entry name" value="HAD_Pase"/>
    <property type="match status" value="1"/>
</dbReference>
<dbReference type="InterPro" id="IPR000150">
    <property type="entry name" value="Cof"/>
</dbReference>
<organism evidence="1 2">
    <name type="scientific">Limosilactobacillus oris DSM 4864</name>
    <dbReference type="NCBI Taxonomy" id="1423779"/>
    <lineage>
        <taxon>Bacteria</taxon>
        <taxon>Bacillati</taxon>
        <taxon>Bacillota</taxon>
        <taxon>Bacilli</taxon>
        <taxon>Lactobacillales</taxon>
        <taxon>Lactobacillaceae</taxon>
        <taxon>Limosilactobacillus</taxon>
    </lineage>
</organism>
<sequence>MTNVDQHLIALDLDETTLNNQSALTQETIRTLRTLADEGHIVSIITGRPYRIARHIYDQIGIKTPMVNFNGALTHIPHEAWDGEYEVALTRELALDLLANREQLGIKTITVEDKYRVWANHPTKDLPEFLPDHLRDDQLLTAENLTGRPISLIIEYQPGQAEKVIKAVNEKYGTFVEARVWGGPYNILELIHRGTHKESGMYYVAKQYQINRSHIIAFGDEHNDLEMLDAAGRGVAMQNAIPDIKAIADDVTPVDNDHDGLAKYLQEYFKLSI</sequence>
<dbReference type="GO" id="GO:0016791">
    <property type="term" value="F:phosphatase activity"/>
    <property type="evidence" value="ECO:0007669"/>
    <property type="project" value="UniProtKB-ARBA"/>
</dbReference>
<dbReference type="SUPFAM" id="SSF56784">
    <property type="entry name" value="HAD-like"/>
    <property type="match status" value="1"/>
</dbReference>
<dbReference type="GO" id="GO:0000287">
    <property type="term" value="F:magnesium ion binding"/>
    <property type="evidence" value="ECO:0007669"/>
    <property type="project" value="TreeGrafter"/>
</dbReference>
<reference evidence="1 2" key="1">
    <citation type="journal article" date="2015" name="Genome Announc.">
        <title>Expanding the biotechnology potential of lactobacilli through comparative genomics of 213 strains and associated genera.</title>
        <authorList>
            <person name="Sun Z."/>
            <person name="Harris H.M."/>
            <person name="McCann A."/>
            <person name="Guo C."/>
            <person name="Argimon S."/>
            <person name="Zhang W."/>
            <person name="Yang X."/>
            <person name="Jeffery I.B."/>
            <person name="Cooney J.C."/>
            <person name="Kagawa T.F."/>
            <person name="Liu W."/>
            <person name="Song Y."/>
            <person name="Salvetti E."/>
            <person name="Wrobel A."/>
            <person name="Rasinkangas P."/>
            <person name="Parkhill J."/>
            <person name="Rea M.C."/>
            <person name="O'Sullivan O."/>
            <person name="Ritari J."/>
            <person name="Douillard F.P."/>
            <person name="Paul Ross R."/>
            <person name="Yang R."/>
            <person name="Briner A.E."/>
            <person name="Felis G.E."/>
            <person name="de Vos W.M."/>
            <person name="Barrangou R."/>
            <person name="Klaenhammer T.R."/>
            <person name="Caufield P.W."/>
            <person name="Cui Y."/>
            <person name="Zhang H."/>
            <person name="O'Toole P.W."/>
        </authorList>
    </citation>
    <scope>NUCLEOTIDE SEQUENCE [LARGE SCALE GENOMIC DNA]</scope>
    <source>
        <strain evidence="1 2">DSM 4864</strain>
    </source>
</reference>
<dbReference type="NCBIfam" id="TIGR00099">
    <property type="entry name" value="Cof-subfamily"/>
    <property type="match status" value="1"/>
</dbReference>
<dbReference type="Gene3D" id="3.30.1240.10">
    <property type="match status" value="1"/>
</dbReference>
<gene>
    <name evidence="1" type="ORF">FC49_GL000007</name>
</gene>
<name>A0A0R1WKT7_9LACO</name>
<evidence type="ECO:0000313" key="2">
    <source>
        <dbReference type="Proteomes" id="UP000050973"/>
    </source>
</evidence>
<dbReference type="EMBL" id="AZGE01000001">
    <property type="protein sequence ID" value="KRM16852.1"/>
    <property type="molecule type" value="Genomic_DNA"/>
</dbReference>
<dbReference type="SFLD" id="SFLDG01140">
    <property type="entry name" value="C2.B:_Phosphomannomutase_and_P"/>
    <property type="match status" value="1"/>
</dbReference>
<dbReference type="SFLD" id="SFLDS00003">
    <property type="entry name" value="Haloacid_Dehalogenase"/>
    <property type="match status" value="1"/>
</dbReference>
<proteinExistence type="predicted"/>
<dbReference type="Pfam" id="PF08282">
    <property type="entry name" value="Hydrolase_3"/>
    <property type="match status" value="1"/>
</dbReference>
<protein>
    <submittedName>
        <fullName evidence="1">Cof-like hydrolase</fullName>
    </submittedName>
</protein>
<comment type="caution">
    <text evidence="1">The sequence shown here is derived from an EMBL/GenBank/DDBJ whole genome shotgun (WGS) entry which is preliminary data.</text>
</comment>
<dbReference type="GO" id="GO:0005829">
    <property type="term" value="C:cytosol"/>
    <property type="evidence" value="ECO:0007669"/>
    <property type="project" value="TreeGrafter"/>
</dbReference>
<dbReference type="InterPro" id="IPR023214">
    <property type="entry name" value="HAD_sf"/>
</dbReference>
<dbReference type="Proteomes" id="UP000050973">
    <property type="component" value="Unassembled WGS sequence"/>
</dbReference>
<dbReference type="NCBIfam" id="TIGR01484">
    <property type="entry name" value="HAD-SF-IIB"/>
    <property type="match status" value="1"/>
</dbReference>
<dbReference type="InterPro" id="IPR006379">
    <property type="entry name" value="HAD-SF_hydro_IIB"/>
</dbReference>
<dbReference type="Gene3D" id="3.40.50.1000">
    <property type="entry name" value="HAD superfamily/HAD-like"/>
    <property type="match status" value="1"/>
</dbReference>
<dbReference type="PANTHER" id="PTHR10000">
    <property type="entry name" value="PHOSPHOSERINE PHOSPHATASE"/>
    <property type="match status" value="1"/>
</dbReference>
<accession>A0A0R1WKT7</accession>
<dbReference type="PATRIC" id="fig|1423779.3.peg.7"/>
<evidence type="ECO:0000313" key="1">
    <source>
        <dbReference type="EMBL" id="KRM16852.1"/>
    </source>
</evidence>